<dbReference type="Gene3D" id="1.10.10.60">
    <property type="entry name" value="Homeodomain-like"/>
    <property type="match status" value="1"/>
</dbReference>
<dbReference type="Pfam" id="PF12833">
    <property type="entry name" value="HTH_18"/>
    <property type="match status" value="1"/>
</dbReference>
<reference evidence="6" key="1">
    <citation type="submission" date="2015-01" db="EMBL/GenBank/DDBJ databases">
        <title>Flavisolibacter sp./LCS9/ whole genome sequencing.</title>
        <authorList>
            <person name="Kim M.K."/>
            <person name="Srinivasan S."/>
            <person name="Lee J.-J."/>
        </authorList>
    </citation>
    <scope>NUCLEOTIDE SEQUENCE [LARGE SCALE GENOMIC DNA]</scope>
    <source>
        <strain evidence="6">LCS9</strain>
    </source>
</reference>
<protein>
    <submittedName>
        <fullName evidence="5">DNA-binding protein</fullName>
    </submittedName>
</protein>
<dbReference type="SUPFAM" id="SSF46689">
    <property type="entry name" value="Homeodomain-like"/>
    <property type="match status" value="1"/>
</dbReference>
<dbReference type="STRING" id="1492898.SY85_09960"/>
<dbReference type="RefSeq" id="WP_066404088.1">
    <property type="nucleotide sequence ID" value="NZ_CP011390.1"/>
</dbReference>
<feature type="domain" description="HTH araC/xylS-type" evidence="4">
    <location>
        <begin position="9"/>
        <end position="114"/>
    </location>
</feature>
<dbReference type="GO" id="GO:0043565">
    <property type="term" value="F:sequence-specific DNA binding"/>
    <property type="evidence" value="ECO:0007669"/>
    <property type="project" value="InterPro"/>
</dbReference>
<dbReference type="AlphaFoldDB" id="A0A172TUY1"/>
<accession>A0A172TUY1</accession>
<dbReference type="OrthoDB" id="956952at2"/>
<dbReference type="SMART" id="SM00342">
    <property type="entry name" value="HTH_ARAC"/>
    <property type="match status" value="1"/>
</dbReference>
<keyword evidence="1" id="KW-0805">Transcription regulation</keyword>
<keyword evidence="3" id="KW-0804">Transcription</keyword>
<dbReference type="PROSITE" id="PS01124">
    <property type="entry name" value="HTH_ARAC_FAMILY_2"/>
    <property type="match status" value="1"/>
</dbReference>
<dbReference type="InterPro" id="IPR018060">
    <property type="entry name" value="HTH_AraC"/>
</dbReference>
<dbReference type="EMBL" id="CP011390">
    <property type="protein sequence ID" value="ANE50778.1"/>
    <property type="molecule type" value="Genomic_DNA"/>
</dbReference>
<evidence type="ECO:0000313" key="6">
    <source>
        <dbReference type="Proteomes" id="UP000077177"/>
    </source>
</evidence>
<dbReference type="Proteomes" id="UP000077177">
    <property type="component" value="Chromosome"/>
</dbReference>
<evidence type="ECO:0000256" key="1">
    <source>
        <dbReference type="ARBA" id="ARBA00023015"/>
    </source>
</evidence>
<evidence type="ECO:0000313" key="5">
    <source>
        <dbReference type="EMBL" id="ANE50778.1"/>
    </source>
</evidence>
<name>A0A172TUY1_9BACT</name>
<sequence length="117" mass="13378">MTLPKEITEAFLKELDKHLEELKSGNVMSTFEIQDIAALLYIHPTHLSNTIQEELKRSPCDIYEEKLMAIAKELILTTDLSIAEIARQLTFDPSNFSKFFKHFAGITPKKFRDAHAA</sequence>
<organism evidence="5 6">
    <name type="scientific">Flavisolibacter tropicus</name>
    <dbReference type="NCBI Taxonomy" id="1492898"/>
    <lineage>
        <taxon>Bacteria</taxon>
        <taxon>Pseudomonadati</taxon>
        <taxon>Bacteroidota</taxon>
        <taxon>Chitinophagia</taxon>
        <taxon>Chitinophagales</taxon>
        <taxon>Chitinophagaceae</taxon>
        <taxon>Flavisolibacter</taxon>
    </lineage>
</organism>
<keyword evidence="6" id="KW-1185">Reference proteome</keyword>
<evidence type="ECO:0000256" key="3">
    <source>
        <dbReference type="ARBA" id="ARBA00023163"/>
    </source>
</evidence>
<dbReference type="PANTHER" id="PTHR43280:SF2">
    <property type="entry name" value="HTH-TYPE TRANSCRIPTIONAL REGULATOR EXSA"/>
    <property type="match status" value="1"/>
</dbReference>
<gene>
    <name evidence="5" type="ORF">SY85_09960</name>
</gene>
<evidence type="ECO:0000259" key="4">
    <source>
        <dbReference type="PROSITE" id="PS01124"/>
    </source>
</evidence>
<reference evidence="5 6" key="2">
    <citation type="journal article" date="2016" name="Int. J. Syst. Evol. Microbiol.">
        <title>Flavisolibacter tropicus sp. nov., isolated from tropical soil.</title>
        <authorList>
            <person name="Lee J.J."/>
            <person name="Kang M.S."/>
            <person name="Kim G.S."/>
            <person name="Lee C.S."/>
            <person name="Lim S."/>
            <person name="Lee J."/>
            <person name="Roh S.H."/>
            <person name="Kang H."/>
            <person name="Ha J.M."/>
            <person name="Bae S."/>
            <person name="Jung H.Y."/>
            <person name="Kim M.K."/>
        </authorList>
    </citation>
    <scope>NUCLEOTIDE SEQUENCE [LARGE SCALE GENOMIC DNA]</scope>
    <source>
        <strain evidence="5 6">LCS9</strain>
    </source>
</reference>
<evidence type="ECO:0000256" key="2">
    <source>
        <dbReference type="ARBA" id="ARBA00023125"/>
    </source>
</evidence>
<dbReference type="GO" id="GO:0003700">
    <property type="term" value="F:DNA-binding transcription factor activity"/>
    <property type="evidence" value="ECO:0007669"/>
    <property type="project" value="InterPro"/>
</dbReference>
<dbReference type="PANTHER" id="PTHR43280">
    <property type="entry name" value="ARAC-FAMILY TRANSCRIPTIONAL REGULATOR"/>
    <property type="match status" value="1"/>
</dbReference>
<keyword evidence="2 5" id="KW-0238">DNA-binding</keyword>
<dbReference type="KEGG" id="fla:SY85_09960"/>
<proteinExistence type="predicted"/>
<dbReference type="InterPro" id="IPR009057">
    <property type="entry name" value="Homeodomain-like_sf"/>
</dbReference>